<dbReference type="EMBL" id="MLJW01000444">
    <property type="protein sequence ID" value="OIQ87041.1"/>
    <property type="molecule type" value="Genomic_DNA"/>
</dbReference>
<dbReference type="InterPro" id="IPR052020">
    <property type="entry name" value="Cyclic_di-GMP/3'3'-cGAMP_PDE"/>
</dbReference>
<dbReference type="Gene3D" id="1.10.3210.10">
    <property type="entry name" value="Hypothetical protein af1432"/>
    <property type="match status" value="1"/>
</dbReference>
<keyword evidence="3" id="KW-0378">Hydrolase</keyword>
<dbReference type="SMART" id="SM00471">
    <property type="entry name" value="HDc"/>
    <property type="match status" value="1"/>
</dbReference>
<dbReference type="PROSITE" id="PS51832">
    <property type="entry name" value="HD_GYP"/>
    <property type="match status" value="1"/>
</dbReference>
<dbReference type="SUPFAM" id="SSF109604">
    <property type="entry name" value="HD-domain/PDEase-like"/>
    <property type="match status" value="1"/>
</dbReference>
<keyword evidence="1" id="KW-0812">Transmembrane</keyword>
<dbReference type="PANTHER" id="PTHR45228">
    <property type="entry name" value="CYCLIC DI-GMP PHOSPHODIESTERASE TM_0186-RELATED"/>
    <property type="match status" value="1"/>
</dbReference>
<organism evidence="3">
    <name type="scientific">mine drainage metagenome</name>
    <dbReference type="NCBI Taxonomy" id="410659"/>
    <lineage>
        <taxon>unclassified sequences</taxon>
        <taxon>metagenomes</taxon>
        <taxon>ecological metagenomes</taxon>
    </lineage>
</organism>
<keyword evidence="1" id="KW-1133">Transmembrane helix</keyword>
<dbReference type="GO" id="GO:0071111">
    <property type="term" value="F:cyclic-guanylate-specific phosphodiesterase activity"/>
    <property type="evidence" value="ECO:0007669"/>
    <property type="project" value="UniProtKB-EC"/>
</dbReference>
<dbReference type="InterPro" id="IPR003607">
    <property type="entry name" value="HD/PDEase_dom"/>
</dbReference>
<evidence type="ECO:0000259" key="2">
    <source>
        <dbReference type="PROSITE" id="PS51832"/>
    </source>
</evidence>
<reference evidence="3" key="1">
    <citation type="submission" date="2016-10" db="EMBL/GenBank/DDBJ databases">
        <title>Sequence of Gallionella enrichment culture.</title>
        <authorList>
            <person name="Poehlein A."/>
            <person name="Muehling M."/>
            <person name="Daniel R."/>
        </authorList>
    </citation>
    <scope>NUCLEOTIDE SEQUENCE</scope>
</reference>
<evidence type="ECO:0000256" key="1">
    <source>
        <dbReference type="SAM" id="Phobius"/>
    </source>
</evidence>
<name>A0A1J5QTS8_9ZZZZ</name>
<dbReference type="EC" id="3.1.4.52" evidence="3"/>
<dbReference type="PANTHER" id="PTHR45228:SF1">
    <property type="entry name" value="CYCLIC DI-GMP PHOSPHODIESTERASE TM_0186"/>
    <property type="match status" value="1"/>
</dbReference>
<protein>
    <submittedName>
        <fullName evidence="3">Cyclic di-GMP phosphodiesterase response regulator RpfG</fullName>
        <ecNumber evidence="3">3.1.4.52</ecNumber>
    </submittedName>
</protein>
<dbReference type="Pfam" id="PF13487">
    <property type="entry name" value="HD_5"/>
    <property type="match status" value="1"/>
</dbReference>
<feature type="transmembrane region" description="Helical" evidence="1">
    <location>
        <begin position="21"/>
        <end position="43"/>
    </location>
</feature>
<sequence length="435" mass="47894">MKTPHHPSRLEIRLPSLHRRLALRLALGALVIGLLAGAATLTLELERVDATIVALASQEAAAFTEQSPGVQEAAQAPLIQQRLAAFLRKRQSQHQGHFLMAEIYTPSRQEIAQANEGLPADVARQVETSRHRFPPGHRSWYHKIAAHDRLYLQVLTPLFTADGRPAGTLEGIYSIPPAELQVITGRTTAMVALVVLVVMITAATLYPIILGLHREQAELSRDLLKANLDTLAVLGSAIAKRDSDTHAHNFRVTLYALGLAERAGLPRAATRELIKGSWLHDVGKIAISDSVLLKPGPLTDDEFTVMKTHVRHGLDIVHQSQWLEGAAEVVGGHHEKWDGSGYPQGLKGEAIPLNARIFALADVFDALTSRRPYKEPMPPGQALEIMAQGRGRHFDPALFDLFVRTVGPDFQAFGGREDDRARLLLMRRAQPYYMA</sequence>
<evidence type="ECO:0000313" key="3">
    <source>
        <dbReference type="EMBL" id="OIQ87041.1"/>
    </source>
</evidence>
<dbReference type="AlphaFoldDB" id="A0A1J5QTS8"/>
<accession>A0A1J5QTS8</accession>
<gene>
    <name evidence="3" type="primary">rpfG_73</name>
    <name evidence="3" type="ORF">GALL_311010</name>
</gene>
<dbReference type="CDD" id="cd00077">
    <property type="entry name" value="HDc"/>
    <property type="match status" value="1"/>
</dbReference>
<dbReference type="InterPro" id="IPR037522">
    <property type="entry name" value="HD_GYP_dom"/>
</dbReference>
<feature type="transmembrane region" description="Helical" evidence="1">
    <location>
        <begin position="189"/>
        <end position="212"/>
    </location>
</feature>
<proteinExistence type="predicted"/>
<comment type="caution">
    <text evidence="3">The sequence shown here is derived from an EMBL/GenBank/DDBJ whole genome shotgun (WGS) entry which is preliminary data.</text>
</comment>
<keyword evidence="1" id="KW-0472">Membrane</keyword>
<feature type="domain" description="HD-GYP" evidence="2">
    <location>
        <begin position="223"/>
        <end position="418"/>
    </location>
</feature>